<reference evidence="8" key="1">
    <citation type="submission" date="2020-08" db="EMBL/GenBank/DDBJ databases">
        <title>Functional genomics of gut bacteria from endangered species of beetles.</title>
        <authorList>
            <person name="Carlos-Shanley C."/>
        </authorList>
    </citation>
    <scope>NUCLEOTIDE SEQUENCE [LARGE SCALE GENOMIC DNA]</scope>
    <source>
        <strain evidence="8">S00060</strain>
    </source>
</reference>
<dbReference type="InterPro" id="IPR007341">
    <property type="entry name" value="Transgly_assoc"/>
</dbReference>
<accession>A0A7W3RHG0</accession>
<feature type="transmembrane region" description="Helical" evidence="7">
    <location>
        <begin position="29"/>
        <end position="47"/>
    </location>
</feature>
<name>A0A7W3RHG0_PRIAR</name>
<dbReference type="PANTHER" id="PTHR33884">
    <property type="entry name" value="UPF0410 PROTEIN YMGE"/>
    <property type="match status" value="1"/>
</dbReference>
<keyword evidence="6 7" id="KW-0472">Membrane</keyword>
<evidence type="ECO:0000256" key="7">
    <source>
        <dbReference type="SAM" id="Phobius"/>
    </source>
</evidence>
<comment type="similarity">
    <text evidence="2">Belongs to the UPF0410 family.</text>
</comment>
<comment type="subcellular location">
    <subcellularLocation>
        <location evidence="1">Cell membrane</location>
        <topology evidence="1">Multi-pass membrane protein</topology>
    </subcellularLocation>
</comment>
<evidence type="ECO:0000256" key="5">
    <source>
        <dbReference type="ARBA" id="ARBA00022989"/>
    </source>
</evidence>
<feature type="transmembrane region" description="Helical" evidence="7">
    <location>
        <begin position="53"/>
        <end position="77"/>
    </location>
</feature>
<keyword evidence="9" id="KW-1185">Reference proteome</keyword>
<evidence type="ECO:0000313" key="9">
    <source>
        <dbReference type="Proteomes" id="UP000543174"/>
    </source>
</evidence>
<proteinExistence type="inferred from homology"/>
<protein>
    <submittedName>
        <fullName evidence="8">Membrane protein YeaQ/YmgE (Transglycosylase-associated protein family)</fullName>
    </submittedName>
</protein>
<evidence type="ECO:0000313" key="8">
    <source>
        <dbReference type="EMBL" id="MBA9041732.1"/>
    </source>
</evidence>
<evidence type="ECO:0000256" key="1">
    <source>
        <dbReference type="ARBA" id="ARBA00004651"/>
    </source>
</evidence>
<comment type="caution">
    <text evidence="8">The sequence shown here is derived from an EMBL/GenBank/DDBJ whole genome shotgun (WGS) entry which is preliminary data.</text>
</comment>
<organism evidence="8 9">
    <name type="scientific">Priestia aryabhattai</name>
    <name type="common">Bacillus aryabhattai</name>
    <dbReference type="NCBI Taxonomy" id="412384"/>
    <lineage>
        <taxon>Bacteria</taxon>
        <taxon>Bacillati</taxon>
        <taxon>Bacillota</taxon>
        <taxon>Bacilli</taxon>
        <taxon>Bacillales</taxon>
        <taxon>Bacillaceae</taxon>
        <taxon>Priestia</taxon>
    </lineage>
</organism>
<keyword evidence="3" id="KW-1003">Cell membrane</keyword>
<evidence type="ECO:0000256" key="2">
    <source>
        <dbReference type="ARBA" id="ARBA00011006"/>
    </source>
</evidence>
<evidence type="ECO:0000256" key="6">
    <source>
        <dbReference type="ARBA" id="ARBA00023136"/>
    </source>
</evidence>
<sequence>MGIIWMLIVGGIIGWLAGLLTGRDVPGGIIGNIIAGFIGSWLGGLILGSWGPVIGGFAIIPAIIGSIILVLIVSFILRKMGRNKNHGHHAK</sequence>
<dbReference type="GO" id="GO:0005886">
    <property type="term" value="C:plasma membrane"/>
    <property type="evidence" value="ECO:0007669"/>
    <property type="project" value="UniProtKB-SubCell"/>
</dbReference>
<evidence type="ECO:0000256" key="3">
    <source>
        <dbReference type="ARBA" id="ARBA00022475"/>
    </source>
</evidence>
<dbReference type="AlphaFoldDB" id="A0A7W3RHG0"/>
<keyword evidence="5 7" id="KW-1133">Transmembrane helix</keyword>
<dbReference type="EMBL" id="JACJHT010000006">
    <property type="protein sequence ID" value="MBA9041732.1"/>
    <property type="molecule type" value="Genomic_DNA"/>
</dbReference>
<dbReference type="Proteomes" id="UP000543174">
    <property type="component" value="Unassembled WGS sequence"/>
</dbReference>
<keyword evidence="4 7" id="KW-0812">Transmembrane</keyword>
<evidence type="ECO:0000256" key="4">
    <source>
        <dbReference type="ARBA" id="ARBA00022692"/>
    </source>
</evidence>
<gene>
    <name evidence="8" type="ORF">HNP21_004862</name>
</gene>
<feature type="transmembrane region" description="Helical" evidence="7">
    <location>
        <begin position="6"/>
        <end position="22"/>
    </location>
</feature>
<dbReference type="PANTHER" id="PTHR33884:SF3">
    <property type="entry name" value="UPF0410 PROTEIN YMGE"/>
    <property type="match status" value="1"/>
</dbReference>
<dbReference type="RefSeq" id="WP_098324802.1">
    <property type="nucleotide sequence ID" value="NZ_JACJHT010000006.1"/>
</dbReference>
<dbReference type="Pfam" id="PF04226">
    <property type="entry name" value="Transgly_assoc"/>
    <property type="match status" value="1"/>
</dbReference>